<keyword evidence="4 8" id="KW-0812">Transmembrane</keyword>
<feature type="transmembrane region" description="Helical" evidence="8">
    <location>
        <begin position="384"/>
        <end position="402"/>
    </location>
</feature>
<evidence type="ECO:0000313" key="11">
    <source>
        <dbReference type="Proteomes" id="UP001524383"/>
    </source>
</evidence>
<dbReference type="InterPro" id="IPR002379">
    <property type="entry name" value="ATPase_proteolipid_c-like_dom"/>
</dbReference>
<feature type="transmembrane region" description="Helical" evidence="8">
    <location>
        <begin position="143"/>
        <end position="161"/>
    </location>
</feature>
<evidence type="ECO:0000256" key="2">
    <source>
        <dbReference type="ARBA" id="ARBA00007296"/>
    </source>
</evidence>
<comment type="caution">
    <text evidence="10">The sequence shown here is derived from an EMBL/GenBank/DDBJ whole genome shotgun (WGS) entry which is preliminary data.</text>
</comment>
<feature type="domain" description="V-ATPase proteolipid subunit C-like" evidence="9">
    <location>
        <begin position="256"/>
        <end position="314"/>
    </location>
</feature>
<evidence type="ECO:0000259" key="9">
    <source>
        <dbReference type="Pfam" id="PF00137"/>
    </source>
</evidence>
<comment type="caution">
    <text evidence="8">Lacks conserved residue(s) required for the propagation of feature annotation.</text>
</comment>
<feature type="domain" description="V-ATPase proteolipid subunit C-like" evidence="9">
    <location>
        <begin position="15"/>
        <end position="73"/>
    </location>
</feature>
<accession>A0ABD4TMU3</accession>
<gene>
    <name evidence="10" type="ORF">FTO68_08860</name>
</gene>
<feature type="transmembrane region" description="Helical" evidence="8">
    <location>
        <begin position="409"/>
        <end position="434"/>
    </location>
</feature>
<feature type="transmembrane region" description="Helical" evidence="8">
    <location>
        <begin position="304"/>
        <end position="322"/>
    </location>
</feature>
<dbReference type="SUPFAM" id="SSF81333">
    <property type="entry name" value="F1F0 ATP synthase subunit C"/>
    <property type="match status" value="6"/>
</dbReference>
<feature type="domain" description="V-ATPase proteolipid subunit C-like" evidence="9">
    <location>
        <begin position="336"/>
        <end position="394"/>
    </location>
</feature>
<keyword evidence="7 8" id="KW-0472">Membrane</keyword>
<keyword evidence="6 8" id="KW-0406">Ion transport</keyword>
<dbReference type="CDD" id="cd18180">
    <property type="entry name" value="ATP-synt_Vo_Ao_c_NTPK_rpt2"/>
    <property type="match status" value="2"/>
</dbReference>
<feature type="transmembrane region" description="Helical" evidence="8">
    <location>
        <begin position="251"/>
        <end position="284"/>
    </location>
</feature>
<comment type="similarity">
    <text evidence="2 8">Belongs to the V-ATPase proteolipid subunit family.</text>
</comment>
<dbReference type="EMBL" id="VOTZ01000019">
    <property type="protein sequence ID" value="MCQ1539088.1"/>
    <property type="molecule type" value="Genomic_DNA"/>
</dbReference>
<dbReference type="RefSeq" id="WP_255333052.1">
    <property type="nucleotide sequence ID" value="NZ_VOTZ01000019.1"/>
</dbReference>
<feature type="domain" description="V-ATPase proteolipid subunit C-like" evidence="9">
    <location>
        <begin position="176"/>
        <end position="234"/>
    </location>
</feature>
<keyword evidence="5 8" id="KW-1133">Transmembrane helix</keyword>
<feature type="transmembrane region" description="Helical" evidence="8">
    <location>
        <begin position="62"/>
        <end position="83"/>
    </location>
</feature>
<name>A0ABD4TMU3_9EURY</name>
<keyword evidence="11" id="KW-1185">Reference proteome</keyword>
<feature type="transmembrane region" description="Helical" evidence="8">
    <location>
        <begin position="95"/>
        <end position="123"/>
    </location>
</feature>
<feature type="transmembrane region" description="Helical" evidence="8">
    <location>
        <begin position="224"/>
        <end position="244"/>
    </location>
</feature>
<evidence type="ECO:0000256" key="4">
    <source>
        <dbReference type="ARBA" id="ARBA00022692"/>
    </source>
</evidence>
<dbReference type="Pfam" id="PF00137">
    <property type="entry name" value="ATP-synt_C"/>
    <property type="match status" value="6"/>
</dbReference>
<keyword evidence="3 8" id="KW-0813">Transport</keyword>
<evidence type="ECO:0000256" key="5">
    <source>
        <dbReference type="ARBA" id="ARBA00022989"/>
    </source>
</evidence>
<feature type="domain" description="V-ATPase proteolipid subunit C-like" evidence="9">
    <location>
        <begin position="416"/>
        <end position="474"/>
    </location>
</feature>
<sequence length="484" mass="46695">MIPELTPGFILAVTGAGLAVGLSAIGSGMGVGIAGATGAGVIAIKPEKFGQALVFQAVPQTQGMYGLLVAVLILLSTGVIGGIGDPVSTPMGLAALGAGLAVGIAGLSAIGQGIAASAGIATSSEDDTAMGRSLVFSVIPETQAIYGLLVAILIMAFSGILAGDAVATMATGLAAIGCGLAVGLAGLSAIGQGIAAAAGSASSAEHEGAFGRALVFSVIPETQAIYGLLVAILIMAFTGMIAGGPISDISIGIAAIGCGFAIGLAALSAIGQGIAAAAGAAATAEKPEAFGRSLVFSVIPETQAIYGLLVAILIMAFTGMITRDIVPTLAAGFASIACGIAVGFAALSAIGQGIAASAGIATTSEREDMFGKGLVFSVIPETQAIYGLLVAILIMAFTGIITRDVTATAAAGLACIGSGFAVGLAGLSAIGQGMTAAAGIGAVARRPEAMGQSLVFAVMAETFAIFGLLVAILIMFGIGLFGGL</sequence>
<dbReference type="Gene3D" id="1.20.120.610">
    <property type="entry name" value="lithium bound rotor ring of v- atpase"/>
    <property type="match status" value="3"/>
</dbReference>
<feature type="transmembrane region" description="Helical" evidence="8">
    <location>
        <begin position="329"/>
        <end position="350"/>
    </location>
</feature>
<evidence type="ECO:0000256" key="7">
    <source>
        <dbReference type="ARBA" id="ARBA00023136"/>
    </source>
</evidence>
<protein>
    <submittedName>
        <fullName evidence="10">V-type ATP synthase subunit K</fullName>
    </submittedName>
</protein>
<dbReference type="GO" id="GO:0016020">
    <property type="term" value="C:membrane"/>
    <property type="evidence" value="ECO:0007669"/>
    <property type="project" value="UniProtKB-SubCell"/>
</dbReference>
<proteinExistence type="inferred from homology"/>
<dbReference type="Proteomes" id="UP001524383">
    <property type="component" value="Unassembled WGS sequence"/>
</dbReference>
<dbReference type="AlphaFoldDB" id="A0ABD4TMU3"/>
<dbReference type="GO" id="GO:0006811">
    <property type="term" value="P:monoatomic ion transport"/>
    <property type="evidence" value="ECO:0007669"/>
    <property type="project" value="UniProtKB-KW"/>
</dbReference>
<reference evidence="10 11" key="1">
    <citation type="submission" date="2019-08" db="EMBL/GenBank/DDBJ databases">
        <authorList>
            <person name="Chen S.-C."/>
            <person name="Lai M.-C."/>
            <person name="You Y.-T."/>
        </authorList>
    </citation>
    <scope>NUCLEOTIDE SEQUENCE [LARGE SCALE GENOMIC DNA]</scope>
    <source>
        <strain evidence="10 11">P2F9704a</strain>
    </source>
</reference>
<feature type="transmembrane region" description="Helical" evidence="8">
    <location>
        <begin position="173"/>
        <end position="195"/>
    </location>
</feature>
<evidence type="ECO:0000256" key="6">
    <source>
        <dbReference type="ARBA" id="ARBA00023065"/>
    </source>
</evidence>
<dbReference type="CDD" id="cd18179">
    <property type="entry name" value="ATP-synt_Vo_Ao_c_NTPK_rpt1"/>
    <property type="match status" value="1"/>
</dbReference>
<evidence type="ECO:0000256" key="8">
    <source>
        <dbReference type="RuleBase" id="RU363060"/>
    </source>
</evidence>
<evidence type="ECO:0000256" key="3">
    <source>
        <dbReference type="ARBA" id="ARBA00022448"/>
    </source>
</evidence>
<feature type="domain" description="V-ATPase proteolipid subunit C-like" evidence="9">
    <location>
        <begin position="96"/>
        <end position="154"/>
    </location>
</feature>
<evidence type="ECO:0000256" key="1">
    <source>
        <dbReference type="ARBA" id="ARBA00004141"/>
    </source>
</evidence>
<comment type="subcellular location">
    <subcellularLocation>
        <location evidence="1">Membrane</location>
        <topology evidence="1">Multi-pass membrane protein</topology>
    </subcellularLocation>
</comment>
<dbReference type="InterPro" id="IPR000245">
    <property type="entry name" value="ATPase_proteolipid_csu"/>
</dbReference>
<organism evidence="10 11">
    <name type="scientific">Methanocalculus taiwanensis</name>
    <dbReference type="NCBI Taxonomy" id="106207"/>
    <lineage>
        <taxon>Archaea</taxon>
        <taxon>Methanobacteriati</taxon>
        <taxon>Methanobacteriota</taxon>
        <taxon>Stenosarchaea group</taxon>
        <taxon>Methanomicrobia</taxon>
        <taxon>Methanomicrobiales</taxon>
        <taxon>Methanocalculaceae</taxon>
        <taxon>Methanocalculus</taxon>
    </lineage>
</organism>
<feature type="transmembrane region" description="Helical" evidence="8">
    <location>
        <begin position="454"/>
        <end position="481"/>
    </location>
</feature>
<dbReference type="PANTHER" id="PTHR10263">
    <property type="entry name" value="V-TYPE PROTON ATPASE PROTEOLIPID SUBUNIT"/>
    <property type="match status" value="1"/>
</dbReference>
<evidence type="ECO:0000313" key="10">
    <source>
        <dbReference type="EMBL" id="MCQ1539088.1"/>
    </source>
</evidence>
<dbReference type="PRINTS" id="PR00122">
    <property type="entry name" value="VACATPASE"/>
</dbReference>
<dbReference type="InterPro" id="IPR035921">
    <property type="entry name" value="F/V-ATP_Csub_sf"/>
</dbReference>